<feature type="transmembrane region" description="Helical" evidence="1">
    <location>
        <begin position="84"/>
        <end position="104"/>
    </location>
</feature>
<gene>
    <name evidence="2" type="ORF">B0A65_01695</name>
</gene>
<keyword evidence="1" id="KW-1133">Transmembrane helix</keyword>
<evidence type="ECO:0000256" key="1">
    <source>
        <dbReference type="SAM" id="Phobius"/>
    </source>
</evidence>
<evidence type="ECO:0000313" key="2">
    <source>
        <dbReference type="EMBL" id="OXA82097.1"/>
    </source>
</evidence>
<feature type="transmembrane region" description="Helical" evidence="1">
    <location>
        <begin position="142"/>
        <end position="161"/>
    </location>
</feature>
<dbReference type="Proteomes" id="UP000198382">
    <property type="component" value="Unassembled WGS sequence"/>
</dbReference>
<sequence length="230" mass="25989">MTSNKKKARIAGLLYLVVVLTGFFSLAYVPSKLIFWDNPTETFNAIKASQTLFRFGIVSGVICYIFFLMLPVALYKLLAPVNELYAKLMVLLAIISVPVSFLNIQNKFAVLSLINGENHTIFSNEQLKSQIMFYLNQYDNGILMVSIFWGLWLFPFGYLVYQSGFLPKFFGVLLIMGCFGYLINFFGNTLIPDYSDYGFSKYVSIPSALGEIGICLWLLIMGAKEKTILT</sequence>
<organism evidence="2 3">
    <name type="scientific">Flavobacterium frigidimaris</name>
    <dbReference type="NCBI Taxonomy" id="262320"/>
    <lineage>
        <taxon>Bacteria</taxon>
        <taxon>Pseudomonadati</taxon>
        <taxon>Bacteroidota</taxon>
        <taxon>Flavobacteriia</taxon>
        <taxon>Flavobacteriales</taxon>
        <taxon>Flavobacteriaceae</taxon>
        <taxon>Flavobacterium</taxon>
    </lineage>
</organism>
<comment type="caution">
    <text evidence="2">The sequence shown here is derived from an EMBL/GenBank/DDBJ whole genome shotgun (WGS) entry which is preliminary data.</text>
</comment>
<dbReference type="RefSeq" id="WP_074658026.1">
    <property type="nucleotide sequence ID" value="NZ_MUGV01000004.1"/>
</dbReference>
<accession>A0ABX4BVK3</accession>
<proteinExistence type="predicted"/>
<protein>
    <recommendedName>
        <fullName evidence="4">DUF4386 domain-containing protein</fullName>
    </recommendedName>
</protein>
<dbReference type="Pfam" id="PF14329">
    <property type="entry name" value="DUF4386"/>
    <property type="match status" value="1"/>
</dbReference>
<name>A0ABX4BVK3_FLAFR</name>
<feature type="transmembrane region" description="Helical" evidence="1">
    <location>
        <begin position="168"/>
        <end position="187"/>
    </location>
</feature>
<reference evidence="2 3" key="1">
    <citation type="submission" date="2016-11" db="EMBL/GenBank/DDBJ databases">
        <title>Whole genomes of Flavobacteriaceae.</title>
        <authorList>
            <person name="Stine C."/>
            <person name="Li C."/>
            <person name="Tadesse D."/>
        </authorList>
    </citation>
    <scope>NUCLEOTIDE SEQUENCE [LARGE SCALE GENOMIC DNA]</scope>
    <source>
        <strain evidence="2 3">DSM 15937</strain>
    </source>
</reference>
<dbReference type="InterPro" id="IPR025495">
    <property type="entry name" value="DUF4386"/>
</dbReference>
<feature type="transmembrane region" description="Helical" evidence="1">
    <location>
        <begin position="199"/>
        <end position="220"/>
    </location>
</feature>
<keyword evidence="1" id="KW-0812">Transmembrane</keyword>
<dbReference type="EMBL" id="MUGV01000004">
    <property type="protein sequence ID" value="OXA82097.1"/>
    <property type="molecule type" value="Genomic_DNA"/>
</dbReference>
<feature type="transmembrane region" description="Helical" evidence="1">
    <location>
        <begin position="12"/>
        <end position="31"/>
    </location>
</feature>
<keyword evidence="1" id="KW-0472">Membrane</keyword>
<evidence type="ECO:0008006" key="4">
    <source>
        <dbReference type="Google" id="ProtNLM"/>
    </source>
</evidence>
<keyword evidence="3" id="KW-1185">Reference proteome</keyword>
<feature type="transmembrane region" description="Helical" evidence="1">
    <location>
        <begin position="51"/>
        <end position="72"/>
    </location>
</feature>
<evidence type="ECO:0000313" key="3">
    <source>
        <dbReference type="Proteomes" id="UP000198382"/>
    </source>
</evidence>